<dbReference type="GO" id="GO:0015293">
    <property type="term" value="F:symporter activity"/>
    <property type="evidence" value="ECO:0007669"/>
    <property type="project" value="UniProtKB-KW"/>
</dbReference>
<proteinExistence type="inferred from homology"/>
<feature type="disulfide bond" evidence="9">
    <location>
        <begin position="240"/>
        <end position="249"/>
    </location>
</feature>
<evidence type="ECO:0000256" key="9">
    <source>
        <dbReference type="PIRSR" id="PIRSR600175-2"/>
    </source>
</evidence>
<evidence type="ECO:0000256" key="10">
    <source>
        <dbReference type="RuleBase" id="RU003732"/>
    </source>
</evidence>
<keyword evidence="3 10" id="KW-0813">Transport</keyword>
<dbReference type="AlphaFoldDB" id="A0AA88YNZ6"/>
<gene>
    <name evidence="15" type="ORF">FSP39_019508</name>
</gene>
<evidence type="ECO:0000256" key="7">
    <source>
        <dbReference type="ARBA" id="ARBA00023136"/>
    </source>
</evidence>
<dbReference type="InterPro" id="IPR000175">
    <property type="entry name" value="Na/ntran_symport"/>
</dbReference>
<protein>
    <recommendedName>
        <fullName evidence="10">Transporter</fullName>
    </recommendedName>
</protein>
<evidence type="ECO:0000256" key="4">
    <source>
        <dbReference type="ARBA" id="ARBA00022692"/>
    </source>
</evidence>
<name>A0AA88YNZ6_PINIB</name>
<keyword evidence="6 12" id="KW-1133">Transmembrane helix</keyword>
<feature type="binding site" evidence="8">
    <location>
        <position position="137"/>
    </location>
    <ligand>
        <name>Na(+)</name>
        <dbReference type="ChEBI" id="CHEBI:29101"/>
        <label>1</label>
    </ligand>
</feature>
<keyword evidence="10" id="KW-0769">Symport</keyword>
<accession>A0AA88YNZ6</accession>
<comment type="caution">
    <text evidence="15">The sequence shown here is derived from an EMBL/GenBank/DDBJ whole genome shotgun (WGS) entry which is preliminary data.</text>
</comment>
<dbReference type="GO" id="GO:0046872">
    <property type="term" value="F:metal ion binding"/>
    <property type="evidence" value="ECO:0007669"/>
    <property type="project" value="UniProtKB-KW"/>
</dbReference>
<comment type="subcellular location">
    <subcellularLocation>
        <location evidence="2">Membrane</location>
        <topology evidence="2">Multi-pass membrane protein</topology>
    </subcellularLocation>
</comment>
<evidence type="ECO:0000256" key="11">
    <source>
        <dbReference type="SAM" id="MobiDB-lite"/>
    </source>
</evidence>
<dbReference type="PROSITE" id="PS00610">
    <property type="entry name" value="NA_NEUROTRAN_SYMP_1"/>
    <property type="match status" value="1"/>
</dbReference>
<dbReference type="EMBL" id="VSWD01000005">
    <property type="protein sequence ID" value="KAK3103475.1"/>
    <property type="molecule type" value="Genomic_DNA"/>
</dbReference>
<keyword evidence="9" id="KW-1015">Disulfide bond</keyword>
<evidence type="ECO:0000256" key="5">
    <source>
        <dbReference type="ARBA" id="ARBA00022723"/>
    </source>
</evidence>
<evidence type="ECO:0000256" key="1">
    <source>
        <dbReference type="ARBA" id="ARBA00001968"/>
    </source>
</evidence>
<feature type="binding site" evidence="8">
    <location>
        <position position="141"/>
    </location>
    <ligand>
        <name>Na(+)</name>
        <dbReference type="ChEBI" id="CHEBI:29101"/>
        <label>1</label>
    </ligand>
</feature>
<dbReference type="PANTHER" id="PTHR23080:SF141">
    <property type="entry name" value="TRANSPOSASE HELIX-TURN-HELIX DOMAIN-CONTAINING PROTEIN"/>
    <property type="match status" value="1"/>
</dbReference>
<evidence type="ECO:0000256" key="3">
    <source>
        <dbReference type="ARBA" id="ARBA00022448"/>
    </source>
</evidence>
<feature type="transmembrane region" description="Helical" evidence="12">
    <location>
        <begin position="126"/>
        <end position="145"/>
    </location>
</feature>
<evidence type="ECO:0000256" key="12">
    <source>
        <dbReference type="SAM" id="Phobius"/>
    </source>
</evidence>
<feature type="domain" description="DDE Tnp4" evidence="13">
    <location>
        <begin position="556"/>
        <end position="715"/>
    </location>
</feature>
<feature type="domain" description="Transposase Helix-turn-helix" evidence="14">
    <location>
        <begin position="474"/>
        <end position="524"/>
    </location>
</feature>
<keyword evidence="5 8" id="KW-0479">Metal-binding</keyword>
<dbReference type="GO" id="GO:0016020">
    <property type="term" value="C:membrane"/>
    <property type="evidence" value="ECO:0007669"/>
    <property type="project" value="UniProtKB-SubCell"/>
</dbReference>
<dbReference type="InterPro" id="IPR027806">
    <property type="entry name" value="HARBI1_dom"/>
</dbReference>
<keyword evidence="8" id="KW-0915">Sodium</keyword>
<keyword evidence="7 12" id="KW-0472">Membrane</keyword>
<dbReference type="PANTHER" id="PTHR23080">
    <property type="entry name" value="THAP DOMAIN PROTEIN"/>
    <property type="match status" value="1"/>
</dbReference>
<organism evidence="15 16">
    <name type="scientific">Pinctada imbricata</name>
    <name type="common">Atlantic pearl-oyster</name>
    <name type="synonym">Pinctada martensii</name>
    <dbReference type="NCBI Taxonomy" id="66713"/>
    <lineage>
        <taxon>Eukaryota</taxon>
        <taxon>Metazoa</taxon>
        <taxon>Spiralia</taxon>
        <taxon>Lophotrochozoa</taxon>
        <taxon>Mollusca</taxon>
        <taxon>Bivalvia</taxon>
        <taxon>Autobranchia</taxon>
        <taxon>Pteriomorphia</taxon>
        <taxon>Pterioida</taxon>
        <taxon>Pterioidea</taxon>
        <taxon>Pteriidae</taxon>
        <taxon>Pinctada</taxon>
    </lineage>
</organism>
<evidence type="ECO:0000259" key="13">
    <source>
        <dbReference type="Pfam" id="PF13359"/>
    </source>
</evidence>
<dbReference type="SUPFAM" id="SSF161070">
    <property type="entry name" value="SNF-like"/>
    <property type="match status" value="1"/>
</dbReference>
<dbReference type="Pfam" id="PF13613">
    <property type="entry name" value="HTH_Tnp_4"/>
    <property type="match status" value="1"/>
</dbReference>
<evidence type="ECO:0000256" key="2">
    <source>
        <dbReference type="ARBA" id="ARBA00004141"/>
    </source>
</evidence>
<keyword evidence="16" id="KW-1185">Reference proteome</keyword>
<dbReference type="Pfam" id="PF13359">
    <property type="entry name" value="DDE_Tnp_4"/>
    <property type="match status" value="1"/>
</dbReference>
<feature type="transmembrane region" description="Helical" evidence="12">
    <location>
        <begin position="200"/>
        <end position="228"/>
    </location>
</feature>
<dbReference type="PROSITE" id="PS00754">
    <property type="entry name" value="NA_NEUROTRAN_SYMP_2"/>
    <property type="match status" value="1"/>
</dbReference>
<evidence type="ECO:0000313" key="16">
    <source>
        <dbReference type="Proteomes" id="UP001186944"/>
    </source>
</evidence>
<reference evidence="15" key="1">
    <citation type="submission" date="2019-08" db="EMBL/GenBank/DDBJ databases">
        <title>The improved chromosome-level genome for the pearl oyster Pinctada fucata martensii using PacBio sequencing and Hi-C.</title>
        <authorList>
            <person name="Zheng Z."/>
        </authorList>
    </citation>
    <scope>NUCLEOTIDE SEQUENCE</scope>
    <source>
        <strain evidence="15">ZZ-2019</strain>
        <tissue evidence="15">Adductor muscle</tissue>
    </source>
</reference>
<evidence type="ECO:0000256" key="6">
    <source>
        <dbReference type="ARBA" id="ARBA00022989"/>
    </source>
</evidence>
<feature type="region of interest" description="Disordered" evidence="11">
    <location>
        <begin position="33"/>
        <end position="61"/>
    </location>
</feature>
<evidence type="ECO:0000256" key="8">
    <source>
        <dbReference type="PIRSR" id="PIRSR600175-1"/>
    </source>
</evidence>
<evidence type="ECO:0000259" key="14">
    <source>
        <dbReference type="Pfam" id="PF13613"/>
    </source>
</evidence>
<dbReference type="InterPro" id="IPR037272">
    <property type="entry name" value="SNS_sf"/>
</dbReference>
<comment type="similarity">
    <text evidence="10">Belongs to the sodium:neurotransmitter symporter (SNF) (TC 2.A.22) family.</text>
</comment>
<dbReference type="InterPro" id="IPR027805">
    <property type="entry name" value="Transposase_HTH_dom"/>
</dbReference>
<feature type="transmembrane region" description="Helical" evidence="12">
    <location>
        <begin position="157"/>
        <end position="179"/>
    </location>
</feature>
<feature type="compositionally biased region" description="Basic and acidic residues" evidence="11">
    <location>
        <begin position="48"/>
        <end position="61"/>
    </location>
</feature>
<sequence length="722" mass="82025">MSGQNDRGRSKSEGLVEVRKFYQKSEANRSIPDIAAYTPLMEADPEDDTQRGTEKYHNEKESAAGTKKWGVAYYKQEYPETELEDINPNESLVQDVSSTAVLTPLDDDLVGNVQEIEDRGNWSGRFDFLMSLLGYSVGLGNVWRFPYLAYSNGGGAFVFPFVLMLLLLGIPLMFLELAFGQFAALGPAAIFDRFCPLFHGLGYAMISVSALVSLYYTVIIGWCILYLFTSFTAELPWERCHQEWATKYCYSYKDADSCKGQNGSMYYGQTCYNSTMVDLLDIKSLVNNQTIRHAPAQDFFEKGVLNLSGGIEDIGVPQWKIALCLLVAWGMTFAALSKGVKSTGKEACDTTQASQHYRKRSYSEAFEATCDKETQTSSVNLTLKESLSLKLENYELKKQLRNTKKEVKGDEESKPFSIDEIKDDDEKMVFYTGLTYQQFMCLWRFLGPATRNLSRISNPRKHEVTPSKAKGPKRKLSPMNELFLTLVRTRLGLLNQDLAYRFNIAVSTVNDIVTTWTQFMYLQFNRLRDAMFASRKKIKKHLPKSFRKYKNVRVILDATEFFTQAPRNYEQQGNLYSSYKNHCTCKVLIGITPSGAISFVSDVYEGSISDKDIFKKSGILNKLNEGDLVMVDRGFNIRELLLKKGADIVIPPFLGDRSNLTPNEEAQTRVIAKLRIHVERVIERMKKFKILKKIVPLNTMPTFSQTVFVVACLVNFQKPIVK</sequence>
<comment type="cofactor">
    <cofactor evidence="1">
        <name>a divalent metal cation</name>
        <dbReference type="ChEBI" id="CHEBI:60240"/>
    </cofactor>
</comment>
<dbReference type="Pfam" id="PF00209">
    <property type="entry name" value="SNF"/>
    <property type="match status" value="1"/>
</dbReference>
<feature type="transmembrane region" description="Helical" evidence="12">
    <location>
        <begin position="694"/>
        <end position="716"/>
    </location>
</feature>
<dbReference type="PRINTS" id="PR00176">
    <property type="entry name" value="NANEUSMPORT"/>
</dbReference>
<dbReference type="PROSITE" id="PS50267">
    <property type="entry name" value="NA_NEUROTRAN_SYMP_3"/>
    <property type="match status" value="1"/>
</dbReference>
<keyword evidence="4 10" id="KW-0812">Transmembrane</keyword>
<feature type="binding site" evidence="8">
    <location>
        <position position="134"/>
    </location>
    <ligand>
        <name>Na(+)</name>
        <dbReference type="ChEBI" id="CHEBI:29101"/>
        <label>1</label>
    </ligand>
</feature>
<dbReference type="Proteomes" id="UP001186944">
    <property type="component" value="Unassembled WGS sequence"/>
</dbReference>
<evidence type="ECO:0000313" key="15">
    <source>
        <dbReference type="EMBL" id="KAK3103475.1"/>
    </source>
</evidence>